<protein>
    <submittedName>
        <fullName evidence="2">Uncharacterized protein</fullName>
    </submittedName>
</protein>
<evidence type="ECO:0000313" key="3">
    <source>
        <dbReference type="Proteomes" id="UP000176578"/>
    </source>
</evidence>
<dbReference type="Proteomes" id="UP000176578">
    <property type="component" value="Unassembled WGS sequence"/>
</dbReference>
<dbReference type="EMBL" id="MFDZ01000013">
    <property type="protein sequence ID" value="OGE78640.1"/>
    <property type="molecule type" value="Genomic_DNA"/>
</dbReference>
<comment type="caution">
    <text evidence="2">The sequence shown here is derived from an EMBL/GenBank/DDBJ whole genome shotgun (WGS) entry which is preliminary data.</text>
</comment>
<reference evidence="2 3" key="1">
    <citation type="journal article" date="2016" name="Nat. Commun.">
        <title>Thousands of microbial genomes shed light on interconnected biogeochemical processes in an aquifer system.</title>
        <authorList>
            <person name="Anantharaman K."/>
            <person name="Brown C.T."/>
            <person name="Hug L.A."/>
            <person name="Sharon I."/>
            <person name="Castelle C.J."/>
            <person name="Probst A.J."/>
            <person name="Thomas B.C."/>
            <person name="Singh A."/>
            <person name="Wilkins M.J."/>
            <person name="Karaoz U."/>
            <person name="Brodie E.L."/>
            <person name="Williams K.H."/>
            <person name="Hubbard S.S."/>
            <person name="Banfield J.F."/>
        </authorList>
    </citation>
    <scope>NUCLEOTIDE SEQUENCE [LARGE SCALE GENOMIC DNA]</scope>
</reference>
<evidence type="ECO:0000313" key="2">
    <source>
        <dbReference type="EMBL" id="OGE78640.1"/>
    </source>
</evidence>
<accession>A0A1F5NMP6</accession>
<evidence type="ECO:0000256" key="1">
    <source>
        <dbReference type="SAM" id="MobiDB-lite"/>
    </source>
</evidence>
<dbReference type="AlphaFoldDB" id="A0A1F5NMP6"/>
<gene>
    <name evidence="2" type="ORF">A3J19_05215</name>
</gene>
<organism evidence="2 3">
    <name type="scientific">Candidatus Daviesbacteria bacterium RIFCSPLOWO2_02_FULL_41_8</name>
    <dbReference type="NCBI Taxonomy" id="1797798"/>
    <lineage>
        <taxon>Bacteria</taxon>
        <taxon>Candidatus Daviesiibacteriota</taxon>
    </lineage>
</organism>
<proteinExistence type="predicted"/>
<feature type="region of interest" description="Disordered" evidence="1">
    <location>
        <begin position="1"/>
        <end position="22"/>
    </location>
</feature>
<name>A0A1F5NMP6_9BACT</name>
<sequence>MKTWEEHRGFSSRGSLSVKKHKGLKGLKTENLRDHMTDAELVFTALAELSTRQIAEVDQAKGLKENKIPAKKGGRIAKNARLELEQKTGKKIISRLNYLPQERKLPS</sequence>